<protein>
    <recommendedName>
        <fullName evidence="7">Ig-like domain-containing protein</fullName>
    </recommendedName>
</protein>
<keyword evidence="6" id="KW-0393">Immunoglobulin domain</keyword>
<evidence type="ECO:0000259" key="7">
    <source>
        <dbReference type="PROSITE" id="PS50835"/>
    </source>
</evidence>
<reference evidence="8" key="1">
    <citation type="submission" date="2025-08" db="UniProtKB">
        <authorList>
            <consortium name="Ensembl"/>
        </authorList>
    </citation>
    <scope>IDENTIFICATION</scope>
</reference>
<sequence length="170" mass="19167">MAGSILLMNSSQFTVFGPEHPIPASLSGEAILSCRLSPSMNAEKMEVRWIRSQISPFVHLYKNGQDQDGEQIPEYQGRTELLKDDIANGRVSLRIRDIRPSDDGQYKCFFQSGAFYEESLLELQMAVRRQLSLGKANSHYCLTASFSKVSEIQTHTQTVLKIVVTPWRLG</sequence>
<evidence type="ECO:0000256" key="2">
    <source>
        <dbReference type="ARBA" id="ARBA00022692"/>
    </source>
</evidence>
<dbReference type="InterPro" id="IPR013783">
    <property type="entry name" value="Ig-like_fold"/>
</dbReference>
<dbReference type="FunFam" id="2.60.40.10:FF:000183">
    <property type="entry name" value="Myelin-oligodendrocyte glycoprotein"/>
    <property type="match status" value="1"/>
</dbReference>
<keyword evidence="9" id="KW-1185">Reference proteome</keyword>
<dbReference type="SMART" id="SM00406">
    <property type="entry name" value="IGv"/>
    <property type="match status" value="1"/>
</dbReference>
<dbReference type="Gene3D" id="2.60.40.10">
    <property type="entry name" value="Immunoglobulins"/>
    <property type="match status" value="1"/>
</dbReference>
<dbReference type="CDD" id="cd05713">
    <property type="entry name" value="IgV_MOG_like"/>
    <property type="match status" value="1"/>
</dbReference>
<dbReference type="InterPro" id="IPR003599">
    <property type="entry name" value="Ig_sub"/>
</dbReference>
<dbReference type="InterPro" id="IPR036179">
    <property type="entry name" value="Ig-like_dom_sf"/>
</dbReference>
<evidence type="ECO:0000256" key="3">
    <source>
        <dbReference type="ARBA" id="ARBA00022989"/>
    </source>
</evidence>
<organism evidence="8 9">
    <name type="scientific">Pelusios castaneus</name>
    <name type="common">West African mud turtle</name>
    <dbReference type="NCBI Taxonomy" id="367368"/>
    <lineage>
        <taxon>Eukaryota</taxon>
        <taxon>Metazoa</taxon>
        <taxon>Chordata</taxon>
        <taxon>Craniata</taxon>
        <taxon>Vertebrata</taxon>
        <taxon>Euteleostomi</taxon>
        <taxon>Archelosauria</taxon>
        <taxon>Testudinata</taxon>
        <taxon>Testudines</taxon>
        <taxon>Pleurodira</taxon>
        <taxon>Pelomedusidae</taxon>
        <taxon>Pelusios</taxon>
    </lineage>
</organism>
<dbReference type="InterPro" id="IPR050504">
    <property type="entry name" value="IgSF_BTN/MOG"/>
</dbReference>
<comment type="subcellular location">
    <subcellularLocation>
        <location evidence="1">Membrane</location>
    </subcellularLocation>
</comment>
<dbReference type="SUPFAM" id="SSF48726">
    <property type="entry name" value="Immunoglobulin"/>
    <property type="match status" value="1"/>
</dbReference>
<evidence type="ECO:0000313" key="8">
    <source>
        <dbReference type="Ensembl" id="ENSPCEP00000011719.1"/>
    </source>
</evidence>
<dbReference type="GO" id="GO:0009897">
    <property type="term" value="C:external side of plasma membrane"/>
    <property type="evidence" value="ECO:0007669"/>
    <property type="project" value="TreeGrafter"/>
</dbReference>
<keyword evidence="5" id="KW-1015">Disulfide bond</keyword>
<dbReference type="SMART" id="SM00409">
    <property type="entry name" value="IG"/>
    <property type="match status" value="1"/>
</dbReference>
<dbReference type="GO" id="GO:0050852">
    <property type="term" value="P:T cell receptor signaling pathway"/>
    <property type="evidence" value="ECO:0007669"/>
    <property type="project" value="TreeGrafter"/>
</dbReference>
<keyword evidence="4" id="KW-0472">Membrane</keyword>
<dbReference type="InterPro" id="IPR013106">
    <property type="entry name" value="Ig_V-set"/>
</dbReference>
<proteinExistence type="predicted"/>
<dbReference type="PANTHER" id="PTHR24100">
    <property type="entry name" value="BUTYROPHILIN"/>
    <property type="match status" value="1"/>
</dbReference>
<dbReference type="GO" id="GO:0005102">
    <property type="term" value="F:signaling receptor binding"/>
    <property type="evidence" value="ECO:0007669"/>
    <property type="project" value="TreeGrafter"/>
</dbReference>
<dbReference type="Ensembl" id="ENSPCET00000012120.1">
    <property type="protein sequence ID" value="ENSPCEP00000011719.1"/>
    <property type="gene ID" value="ENSPCEG00000009222.1"/>
</dbReference>
<dbReference type="PROSITE" id="PS50835">
    <property type="entry name" value="IG_LIKE"/>
    <property type="match status" value="1"/>
</dbReference>
<evidence type="ECO:0000256" key="5">
    <source>
        <dbReference type="ARBA" id="ARBA00023157"/>
    </source>
</evidence>
<evidence type="ECO:0000313" key="9">
    <source>
        <dbReference type="Proteomes" id="UP000694393"/>
    </source>
</evidence>
<evidence type="ECO:0000256" key="1">
    <source>
        <dbReference type="ARBA" id="ARBA00004370"/>
    </source>
</evidence>
<evidence type="ECO:0000256" key="4">
    <source>
        <dbReference type="ARBA" id="ARBA00023136"/>
    </source>
</evidence>
<dbReference type="PANTHER" id="PTHR24100:SF149">
    <property type="entry name" value="BG-LIKE ANTIGEN 1-RELATED"/>
    <property type="match status" value="1"/>
</dbReference>
<keyword evidence="3" id="KW-1133">Transmembrane helix</keyword>
<dbReference type="InterPro" id="IPR007110">
    <property type="entry name" value="Ig-like_dom"/>
</dbReference>
<dbReference type="Pfam" id="PF07686">
    <property type="entry name" value="V-set"/>
    <property type="match status" value="1"/>
</dbReference>
<dbReference type="AlphaFoldDB" id="A0A8C8VJ92"/>
<feature type="domain" description="Ig-like" evidence="7">
    <location>
        <begin position="18"/>
        <end position="108"/>
    </location>
</feature>
<reference evidence="8" key="2">
    <citation type="submission" date="2025-09" db="UniProtKB">
        <authorList>
            <consortium name="Ensembl"/>
        </authorList>
    </citation>
    <scope>IDENTIFICATION</scope>
</reference>
<dbReference type="Proteomes" id="UP000694393">
    <property type="component" value="Unplaced"/>
</dbReference>
<evidence type="ECO:0000256" key="6">
    <source>
        <dbReference type="ARBA" id="ARBA00023319"/>
    </source>
</evidence>
<accession>A0A8C8VJ92</accession>
<name>A0A8C8VJ92_9SAUR</name>
<dbReference type="GO" id="GO:0001817">
    <property type="term" value="P:regulation of cytokine production"/>
    <property type="evidence" value="ECO:0007669"/>
    <property type="project" value="TreeGrafter"/>
</dbReference>
<keyword evidence="2" id="KW-0812">Transmembrane</keyword>